<dbReference type="KEGG" id="flt:Sv326_0612"/>
<sequence length="97" mass="11425">MKRRPTFLETLGVAFIGRVALDAVIFSLFYFTGEWFLGATLNDLADSILIFVLWIIWFFCEKYDERKEKMGKNTVEEPKPKEEKGKKQAEERRSREA</sequence>
<keyword evidence="2" id="KW-0472">Membrane</keyword>
<evidence type="ECO:0000313" key="3">
    <source>
        <dbReference type="EMBL" id="QLJ52787.1"/>
    </source>
</evidence>
<reference evidence="4" key="1">
    <citation type="submission" date="2020-07" db="EMBL/GenBank/DDBJ databases">
        <title>Metabolic diversity and evolutionary history of the archaeal phylum ###Micrarchaeota### uncovered from a freshwater lake metagenome.</title>
        <authorList>
            <person name="Kadnikov V.V."/>
            <person name="Savvichev A.S."/>
            <person name="Mardanov A.V."/>
            <person name="Beletsky A.V."/>
            <person name="Chupakov A.V."/>
            <person name="Kokryatskaya N.M."/>
            <person name="Pimenov N.V."/>
            <person name="Ravin N.V."/>
        </authorList>
    </citation>
    <scope>NUCLEOTIDE SEQUENCE [LARGE SCALE GENOMIC DNA]</scope>
</reference>
<dbReference type="Proteomes" id="UP000510821">
    <property type="component" value="Chromosome"/>
</dbReference>
<dbReference type="EMBL" id="CP058998">
    <property type="protein sequence ID" value="QLJ52787.1"/>
    <property type="molecule type" value="Genomic_DNA"/>
</dbReference>
<name>A0A7D5XPQ8_FERL1</name>
<accession>A0A7D5XPQ8</accession>
<evidence type="ECO:0000256" key="1">
    <source>
        <dbReference type="SAM" id="MobiDB-lite"/>
    </source>
</evidence>
<feature type="transmembrane region" description="Helical" evidence="2">
    <location>
        <begin position="12"/>
        <end position="32"/>
    </location>
</feature>
<gene>
    <name evidence="3" type="ORF">Sv326_0612</name>
</gene>
<protein>
    <submittedName>
        <fullName evidence="3">Uncharacterized protein</fullName>
    </submittedName>
</protein>
<feature type="transmembrane region" description="Helical" evidence="2">
    <location>
        <begin position="44"/>
        <end position="60"/>
    </location>
</feature>
<proteinExistence type="predicted"/>
<evidence type="ECO:0000313" key="4">
    <source>
        <dbReference type="Proteomes" id="UP000510821"/>
    </source>
</evidence>
<dbReference type="AlphaFoldDB" id="A0A7D5XPQ8"/>
<organism evidence="3 4">
    <name type="scientific">Fermentimicrarchaeum limneticum</name>
    <dbReference type="NCBI Taxonomy" id="2795018"/>
    <lineage>
        <taxon>Archaea</taxon>
        <taxon>Candidatus Micrarchaeota</taxon>
        <taxon>Candidatus Fermentimicrarchaeales</taxon>
        <taxon>Candidatus Fermentimicrarchaeaceae</taxon>
        <taxon>Candidatus Fermentimicrarchaeum</taxon>
    </lineage>
</organism>
<keyword evidence="2" id="KW-0812">Transmembrane</keyword>
<feature type="region of interest" description="Disordered" evidence="1">
    <location>
        <begin position="70"/>
        <end position="97"/>
    </location>
</feature>
<keyword evidence="2" id="KW-1133">Transmembrane helix</keyword>
<evidence type="ECO:0000256" key="2">
    <source>
        <dbReference type="SAM" id="Phobius"/>
    </source>
</evidence>